<feature type="non-terminal residue" evidence="1">
    <location>
        <position position="1"/>
    </location>
</feature>
<dbReference type="Gramene" id="TVU01742">
    <property type="protein sequence ID" value="TVU01742"/>
    <property type="gene ID" value="EJB05_52802"/>
</dbReference>
<protein>
    <submittedName>
        <fullName evidence="1">Uncharacterized protein</fullName>
    </submittedName>
</protein>
<dbReference type="EMBL" id="RWGY01000392">
    <property type="protein sequence ID" value="TVU01742.1"/>
    <property type="molecule type" value="Genomic_DNA"/>
</dbReference>
<keyword evidence="2" id="KW-1185">Reference proteome</keyword>
<sequence>MSNLCGRGHPSLTSAGRGNHGKKLVCLPKSDCLKPIGWTELLFESLIPILAWRCSCTCFVPYGSCTCFVSDGGDDCFVTWQDQKPIFLAYGLV</sequence>
<proteinExistence type="predicted"/>
<dbReference type="Proteomes" id="UP000324897">
    <property type="component" value="Unassembled WGS sequence"/>
</dbReference>
<dbReference type="AlphaFoldDB" id="A0A5J9SRT0"/>
<evidence type="ECO:0000313" key="1">
    <source>
        <dbReference type="EMBL" id="TVU01742.1"/>
    </source>
</evidence>
<accession>A0A5J9SRT0</accession>
<name>A0A5J9SRT0_9POAL</name>
<organism evidence="1 2">
    <name type="scientific">Eragrostis curvula</name>
    <name type="common">weeping love grass</name>
    <dbReference type="NCBI Taxonomy" id="38414"/>
    <lineage>
        <taxon>Eukaryota</taxon>
        <taxon>Viridiplantae</taxon>
        <taxon>Streptophyta</taxon>
        <taxon>Embryophyta</taxon>
        <taxon>Tracheophyta</taxon>
        <taxon>Spermatophyta</taxon>
        <taxon>Magnoliopsida</taxon>
        <taxon>Liliopsida</taxon>
        <taxon>Poales</taxon>
        <taxon>Poaceae</taxon>
        <taxon>PACMAD clade</taxon>
        <taxon>Chloridoideae</taxon>
        <taxon>Eragrostideae</taxon>
        <taxon>Eragrostidinae</taxon>
        <taxon>Eragrostis</taxon>
    </lineage>
</organism>
<comment type="caution">
    <text evidence="1">The sequence shown here is derived from an EMBL/GenBank/DDBJ whole genome shotgun (WGS) entry which is preliminary data.</text>
</comment>
<evidence type="ECO:0000313" key="2">
    <source>
        <dbReference type="Proteomes" id="UP000324897"/>
    </source>
</evidence>
<reference evidence="1 2" key="1">
    <citation type="journal article" date="2019" name="Sci. Rep.">
        <title>A high-quality genome of Eragrostis curvula grass provides insights into Poaceae evolution and supports new strategies to enhance forage quality.</title>
        <authorList>
            <person name="Carballo J."/>
            <person name="Santos B.A.C.M."/>
            <person name="Zappacosta D."/>
            <person name="Garbus I."/>
            <person name="Selva J.P."/>
            <person name="Gallo C.A."/>
            <person name="Diaz A."/>
            <person name="Albertini E."/>
            <person name="Caccamo M."/>
            <person name="Echenique V."/>
        </authorList>
    </citation>
    <scope>NUCLEOTIDE SEQUENCE [LARGE SCALE GENOMIC DNA]</scope>
    <source>
        <strain evidence="2">cv. Victoria</strain>
        <tissue evidence="1">Leaf</tissue>
    </source>
</reference>
<gene>
    <name evidence="1" type="ORF">EJB05_52802</name>
</gene>